<reference evidence="13" key="1">
    <citation type="submission" date="2025-08" db="UniProtKB">
        <authorList>
            <consortium name="RefSeq"/>
        </authorList>
    </citation>
    <scope>IDENTIFICATION</scope>
    <source>
        <tissue evidence="13">Tentacle</tissue>
    </source>
</reference>
<accession>A0A6P8HN37</accession>
<feature type="transmembrane region" description="Helical" evidence="10">
    <location>
        <begin position="103"/>
        <end position="128"/>
    </location>
</feature>
<evidence type="ECO:0000256" key="10">
    <source>
        <dbReference type="SAM" id="Phobius"/>
    </source>
</evidence>
<dbReference type="PANTHER" id="PTHR24247">
    <property type="entry name" value="5-HYDROXYTRYPTAMINE RECEPTOR"/>
    <property type="match status" value="1"/>
</dbReference>
<dbReference type="Pfam" id="PF00001">
    <property type="entry name" value="7tm_1"/>
    <property type="match status" value="1"/>
</dbReference>
<evidence type="ECO:0000256" key="5">
    <source>
        <dbReference type="ARBA" id="ARBA00023040"/>
    </source>
</evidence>
<evidence type="ECO:0000256" key="2">
    <source>
        <dbReference type="ARBA" id="ARBA00022475"/>
    </source>
</evidence>
<evidence type="ECO:0000256" key="4">
    <source>
        <dbReference type="ARBA" id="ARBA00022989"/>
    </source>
</evidence>
<dbReference type="GO" id="GO:0030425">
    <property type="term" value="C:dendrite"/>
    <property type="evidence" value="ECO:0007669"/>
    <property type="project" value="TreeGrafter"/>
</dbReference>
<dbReference type="GO" id="GO:0045202">
    <property type="term" value="C:synapse"/>
    <property type="evidence" value="ECO:0007669"/>
    <property type="project" value="GOC"/>
</dbReference>
<protein>
    <submittedName>
        <fullName evidence="13">Tyramine receptor Ser-2-like</fullName>
    </submittedName>
</protein>
<dbReference type="GO" id="GO:0005886">
    <property type="term" value="C:plasma membrane"/>
    <property type="evidence" value="ECO:0007669"/>
    <property type="project" value="UniProtKB-SubCell"/>
</dbReference>
<keyword evidence="3 10" id="KW-0812">Transmembrane</keyword>
<dbReference type="OrthoDB" id="10042731at2759"/>
<dbReference type="GeneID" id="116293143"/>
<sequence length="388" mass="43449">MLKNQMALDNQTLANGVLHSSTNRSLVERNNTLHGNMDDSFRVPLSLMSCGVVIGNSLVCALFCKFRKLRTITNSFVVSLAVSDSLVAVLFVPCFLLDGHVPFFALIVPYIIGYILFAYLFNFCGVTYDRYQAIVKPLSYNSRITRSAVNKILTLVWTIPMALTLIPTTWETQPTKIFTLAKRSYQGFLILVVTACSAGILVAYSKIFQETRRQVKWMVAVGVPQIPAAFAEKNSLRGDNSGIKRMNKSRKISMNIAAEVKAAKVFAVLMITFSVCWLPLIVINIIEALGFQKSVPEKLIVVSLYTLVGNSLIDPFIYSLYKTDFRRAFRRWFGCKGAQHSDHEFTSNCSNLFGRDSYRPPKPTQSPIKKGSTLPEPLNQSFSTETFV</sequence>
<dbReference type="SUPFAM" id="SSF81321">
    <property type="entry name" value="Family A G protein-coupled receptor-like"/>
    <property type="match status" value="1"/>
</dbReference>
<dbReference type="KEGG" id="aten:116293143"/>
<gene>
    <name evidence="13" type="primary">LOC116293143</name>
</gene>
<evidence type="ECO:0000256" key="7">
    <source>
        <dbReference type="ARBA" id="ARBA00023170"/>
    </source>
</evidence>
<name>A0A6P8HN37_ACTTE</name>
<evidence type="ECO:0000313" key="12">
    <source>
        <dbReference type="Proteomes" id="UP000515163"/>
    </source>
</evidence>
<feature type="transmembrane region" description="Helical" evidence="10">
    <location>
        <begin position="43"/>
        <end position="64"/>
    </location>
</feature>
<feature type="compositionally biased region" description="Polar residues" evidence="9">
    <location>
        <begin position="378"/>
        <end position="388"/>
    </location>
</feature>
<comment type="subcellular location">
    <subcellularLocation>
        <location evidence="1">Cell membrane</location>
        <topology evidence="1">Multi-pass membrane protein</topology>
    </subcellularLocation>
</comment>
<dbReference type="PROSITE" id="PS50262">
    <property type="entry name" value="G_PROTEIN_RECEP_F1_2"/>
    <property type="match status" value="1"/>
</dbReference>
<evidence type="ECO:0000256" key="9">
    <source>
        <dbReference type="SAM" id="MobiDB-lite"/>
    </source>
</evidence>
<feature type="transmembrane region" description="Helical" evidence="10">
    <location>
        <begin position="265"/>
        <end position="286"/>
    </location>
</feature>
<evidence type="ECO:0000259" key="11">
    <source>
        <dbReference type="PROSITE" id="PS50262"/>
    </source>
</evidence>
<keyword evidence="12" id="KW-1185">Reference proteome</keyword>
<evidence type="ECO:0000256" key="6">
    <source>
        <dbReference type="ARBA" id="ARBA00023136"/>
    </source>
</evidence>
<evidence type="ECO:0000256" key="8">
    <source>
        <dbReference type="ARBA" id="ARBA00023224"/>
    </source>
</evidence>
<dbReference type="AlphaFoldDB" id="A0A6P8HN37"/>
<keyword evidence="7" id="KW-0675">Receptor</keyword>
<dbReference type="InterPro" id="IPR017452">
    <property type="entry name" value="GPCR_Rhodpsn_7TM"/>
</dbReference>
<keyword evidence="8" id="KW-0807">Transducer</keyword>
<feature type="transmembrane region" description="Helical" evidence="10">
    <location>
        <begin position="188"/>
        <end position="208"/>
    </location>
</feature>
<dbReference type="InterPro" id="IPR000276">
    <property type="entry name" value="GPCR_Rhodpsn"/>
</dbReference>
<proteinExistence type="predicted"/>
<keyword evidence="5" id="KW-0297">G-protein coupled receptor</keyword>
<feature type="region of interest" description="Disordered" evidence="9">
    <location>
        <begin position="357"/>
        <end position="388"/>
    </location>
</feature>
<organism evidence="12 13">
    <name type="scientific">Actinia tenebrosa</name>
    <name type="common">Australian red waratah sea anemone</name>
    <dbReference type="NCBI Taxonomy" id="6105"/>
    <lineage>
        <taxon>Eukaryota</taxon>
        <taxon>Metazoa</taxon>
        <taxon>Cnidaria</taxon>
        <taxon>Anthozoa</taxon>
        <taxon>Hexacorallia</taxon>
        <taxon>Actiniaria</taxon>
        <taxon>Actiniidae</taxon>
        <taxon>Actinia</taxon>
    </lineage>
</organism>
<evidence type="ECO:0000256" key="1">
    <source>
        <dbReference type="ARBA" id="ARBA00004651"/>
    </source>
</evidence>
<feature type="transmembrane region" description="Helical" evidence="10">
    <location>
        <begin position="148"/>
        <end position="168"/>
    </location>
</feature>
<dbReference type="PRINTS" id="PR00237">
    <property type="entry name" value="GPCRRHODOPSN"/>
</dbReference>
<feature type="transmembrane region" description="Helical" evidence="10">
    <location>
        <begin position="298"/>
        <end position="321"/>
    </location>
</feature>
<keyword evidence="2" id="KW-1003">Cell membrane</keyword>
<dbReference type="PANTHER" id="PTHR24247:SF202">
    <property type="entry name" value="5-HYDROXYTRYPTAMINE RECEPTOR 1"/>
    <property type="match status" value="1"/>
</dbReference>
<dbReference type="GO" id="GO:0007187">
    <property type="term" value="P:G protein-coupled receptor signaling pathway, coupled to cyclic nucleotide second messenger"/>
    <property type="evidence" value="ECO:0007669"/>
    <property type="project" value="TreeGrafter"/>
</dbReference>
<keyword evidence="4 10" id="KW-1133">Transmembrane helix</keyword>
<dbReference type="GO" id="GO:0030594">
    <property type="term" value="F:neurotransmitter receptor activity"/>
    <property type="evidence" value="ECO:0007669"/>
    <property type="project" value="TreeGrafter"/>
</dbReference>
<evidence type="ECO:0000256" key="3">
    <source>
        <dbReference type="ARBA" id="ARBA00022692"/>
    </source>
</evidence>
<dbReference type="GO" id="GO:0007268">
    <property type="term" value="P:chemical synaptic transmission"/>
    <property type="evidence" value="ECO:0007669"/>
    <property type="project" value="TreeGrafter"/>
</dbReference>
<evidence type="ECO:0000313" key="13">
    <source>
        <dbReference type="RefSeq" id="XP_031556398.1"/>
    </source>
</evidence>
<feature type="domain" description="G-protein coupled receptors family 1 profile" evidence="11">
    <location>
        <begin position="55"/>
        <end position="318"/>
    </location>
</feature>
<dbReference type="RefSeq" id="XP_031556398.1">
    <property type="nucleotide sequence ID" value="XM_031700538.1"/>
</dbReference>
<feature type="transmembrane region" description="Helical" evidence="10">
    <location>
        <begin position="76"/>
        <end position="97"/>
    </location>
</feature>
<dbReference type="Proteomes" id="UP000515163">
    <property type="component" value="Unplaced"/>
</dbReference>
<dbReference type="Gene3D" id="1.20.1070.10">
    <property type="entry name" value="Rhodopsin 7-helix transmembrane proteins"/>
    <property type="match status" value="1"/>
</dbReference>
<keyword evidence="6 10" id="KW-0472">Membrane</keyword>
<dbReference type="GO" id="GO:0004993">
    <property type="term" value="F:G protein-coupled serotonin receptor activity"/>
    <property type="evidence" value="ECO:0007669"/>
    <property type="project" value="TreeGrafter"/>
</dbReference>
<dbReference type="InParanoid" id="A0A6P8HN37"/>